<dbReference type="PROSITE" id="PS51257">
    <property type="entry name" value="PROKAR_LIPOPROTEIN"/>
    <property type="match status" value="1"/>
</dbReference>
<name>A0ABT4LPR4_9PROT</name>
<protein>
    <recommendedName>
        <fullName evidence="3">Lipoprotein</fullName>
    </recommendedName>
</protein>
<reference evidence="1" key="1">
    <citation type="submission" date="2022-12" db="EMBL/GenBank/DDBJ databases">
        <title>Bacterial isolates from different developmental stages of Nematostella vectensis.</title>
        <authorList>
            <person name="Fraune S."/>
        </authorList>
    </citation>
    <scope>NUCLEOTIDE SEQUENCE</scope>
    <source>
        <strain evidence="1">G21630-S1</strain>
    </source>
</reference>
<evidence type="ECO:0008006" key="3">
    <source>
        <dbReference type="Google" id="ProtNLM"/>
    </source>
</evidence>
<dbReference type="EMBL" id="JAPWGY010000017">
    <property type="protein sequence ID" value="MCZ4283082.1"/>
    <property type="molecule type" value="Genomic_DNA"/>
</dbReference>
<accession>A0ABT4LPR4</accession>
<evidence type="ECO:0000313" key="2">
    <source>
        <dbReference type="Proteomes" id="UP001069802"/>
    </source>
</evidence>
<sequence>MARIVICFALAVLASACSSVGNGKKEPFVAYSERPVIYDLHPVRVELRPLTEPTKPNDINAAGE</sequence>
<proteinExistence type="predicted"/>
<dbReference type="Proteomes" id="UP001069802">
    <property type="component" value="Unassembled WGS sequence"/>
</dbReference>
<dbReference type="RefSeq" id="WP_269425204.1">
    <property type="nucleotide sequence ID" value="NZ_JAPWGY010000017.1"/>
</dbReference>
<comment type="caution">
    <text evidence="1">The sequence shown here is derived from an EMBL/GenBank/DDBJ whole genome shotgun (WGS) entry which is preliminary data.</text>
</comment>
<evidence type="ECO:0000313" key="1">
    <source>
        <dbReference type="EMBL" id="MCZ4283082.1"/>
    </source>
</evidence>
<keyword evidence="2" id="KW-1185">Reference proteome</keyword>
<organism evidence="1 2">
    <name type="scientific">Kiloniella laminariae</name>
    <dbReference type="NCBI Taxonomy" id="454162"/>
    <lineage>
        <taxon>Bacteria</taxon>
        <taxon>Pseudomonadati</taxon>
        <taxon>Pseudomonadota</taxon>
        <taxon>Alphaproteobacteria</taxon>
        <taxon>Rhodospirillales</taxon>
        <taxon>Kiloniellaceae</taxon>
        <taxon>Kiloniella</taxon>
    </lineage>
</organism>
<gene>
    <name evidence="1" type="ORF">O4H49_20020</name>
</gene>